<evidence type="ECO:0000313" key="4">
    <source>
        <dbReference type="Proteomes" id="UP000320176"/>
    </source>
</evidence>
<comment type="caution">
    <text evidence="3">The sequence shown here is derived from an EMBL/GenBank/DDBJ whole genome shotgun (WGS) entry which is preliminary data.</text>
</comment>
<gene>
    <name evidence="3" type="ORF">Pla52n_17810</name>
</gene>
<proteinExistence type="predicted"/>
<evidence type="ECO:0000259" key="2">
    <source>
        <dbReference type="Pfam" id="PF20397"/>
    </source>
</evidence>
<keyword evidence="4" id="KW-1185">Reference proteome</keyword>
<evidence type="ECO:0000313" key="3">
    <source>
        <dbReference type="EMBL" id="TWU06061.1"/>
    </source>
</evidence>
<feature type="chain" id="PRO_5022881698" description="DUF6690 domain-containing protein" evidence="1">
    <location>
        <begin position="24"/>
        <end position="271"/>
    </location>
</feature>
<dbReference type="Proteomes" id="UP000320176">
    <property type="component" value="Unassembled WGS sequence"/>
</dbReference>
<feature type="signal peptide" evidence="1">
    <location>
        <begin position="1"/>
        <end position="23"/>
    </location>
</feature>
<dbReference type="RefSeq" id="WP_342190375.1">
    <property type="nucleotide sequence ID" value="NZ_CP151726.1"/>
</dbReference>
<dbReference type="EMBL" id="SJPN01000002">
    <property type="protein sequence ID" value="TWU06061.1"/>
    <property type="molecule type" value="Genomic_DNA"/>
</dbReference>
<sequence length="271" mass="29679" precursor="true">MMPSYPLRLTGLLAIAALGPYLASETDFGRSGVSTVSNLFRGDGDSRSGYTAGGPIGVGGGPDSYANHAHYEVEKLRQVNSERYRYGHETARKLGAINADPTAEPTIIGARVADLREVMRFDITPDWVIARFARVSTVLADLQLKGMRVPVVTGTHATDFAGTLTYYFDAAGKLQRISLHGFTGDPSRLAQAMVGHYQLQSEPTLEAGVYTRRWNGSPIHLLRLTHAPVVYSDAVHHKYTMFLELNQMNSAHGISLEAQEIVTADHHTGRW</sequence>
<feature type="domain" description="DUF6690" evidence="2">
    <location>
        <begin position="5"/>
        <end position="271"/>
    </location>
</feature>
<protein>
    <recommendedName>
        <fullName evidence="2">DUF6690 domain-containing protein</fullName>
    </recommendedName>
</protein>
<dbReference type="InterPro" id="IPR046512">
    <property type="entry name" value="DUF6690"/>
</dbReference>
<dbReference type="AlphaFoldDB" id="A0A5C6B3M0"/>
<name>A0A5C6B3M0_9BACT</name>
<reference evidence="3 4" key="1">
    <citation type="submission" date="2019-02" db="EMBL/GenBank/DDBJ databases">
        <title>Deep-cultivation of Planctomycetes and their phenomic and genomic characterization uncovers novel biology.</title>
        <authorList>
            <person name="Wiegand S."/>
            <person name="Jogler M."/>
            <person name="Boedeker C."/>
            <person name="Pinto D."/>
            <person name="Vollmers J."/>
            <person name="Rivas-Marin E."/>
            <person name="Kohn T."/>
            <person name="Peeters S.H."/>
            <person name="Heuer A."/>
            <person name="Rast P."/>
            <person name="Oberbeckmann S."/>
            <person name="Bunk B."/>
            <person name="Jeske O."/>
            <person name="Meyerdierks A."/>
            <person name="Storesund J.E."/>
            <person name="Kallscheuer N."/>
            <person name="Luecker S."/>
            <person name="Lage O.M."/>
            <person name="Pohl T."/>
            <person name="Merkel B.J."/>
            <person name="Hornburger P."/>
            <person name="Mueller R.-W."/>
            <person name="Bruemmer F."/>
            <person name="Labrenz M."/>
            <person name="Spormann A.M."/>
            <person name="Op Den Camp H."/>
            <person name="Overmann J."/>
            <person name="Amann R."/>
            <person name="Jetten M.S.M."/>
            <person name="Mascher T."/>
            <person name="Medema M.H."/>
            <person name="Devos D.P."/>
            <person name="Kaster A.-K."/>
            <person name="Ovreas L."/>
            <person name="Rohde M."/>
            <person name="Galperin M.Y."/>
            <person name="Jogler C."/>
        </authorList>
    </citation>
    <scope>NUCLEOTIDE SEQUENCE [LARGE SCALE GENOMIC DNA]</scope>
    <source>
        <strain evidence="3 4">Pla52n</strain>
    </source>
</reference>
<keyword evidence="1" id="KW-0732">Signal</keyword>
<accession>A0A5C6B3M0</accession>
<dbReference type="Pfam" id="PF20397">
    <property type="entry name" value="DUF6690"/>
    <property type="match status" value="1"/>
</dbReference>
<evidence type="ECO:0000256" key="1">
    <source>
        <dbReference type="SAM" id="SignalP"/>
    </source>
</evidence>
<organism evidence="3 4">
    <name type="scientific">Stieleria varia</name>
    <dbReference type="NCBI Taxonomy" id="2528005"/>
    <lineage>
        <taxon>Bacteria</taxon>
        <taxon>Pseudomonadati</taxon>
        <taxon>Planctomycetota</taxon>
        <taxon>Planctomycetia</taxon>
        <taxon>Pirellulales</taxon>
        <taxon>Pirellulaceae</taxon>
        <taxon>Stieleria</taxon>
    </lineage>
</organism>